<dbReference type="Pfam" id="PF03704">
    <property type="entry name" value="BTAD"/>
    <property type="match status" value="1"/>
</dbReference>
<reference evidence="5 6" key="1">
    <citation type="submission" date="2019-01" db="EMBL/GenBank/DDBJ databases">
        <title>High-quality-draft genome sequences of five non-tuberculosis mycobacteriaceae isolated from a nosocomial environment.</title>
        <authorList>
            <person name="Tiago I."/>
            <person name="Alarico S."/>
            <person name="Pereira S.G."/>
            <person name="Coelho C."/>
            <person name="Maranha A."/>
            <person name="Empadinhas N."/>
        </authorList>
    </citation>
    <scope>NUCLEOTIDE SEQUENCE [LARGE SCALE GENOMIC DNA]</scope>
    <source>
        <strain evidence="5 6">22DIII</strain>
    </source>
</reference>
<dbReference type="RefSeq" id="WP_133412729.1">
    <property type="nucleotide sequence ID" value="NZ_SDLP01000001.1"/>
</dbReference>
<dbReference type="GO" id="GO:0000160">
    <property type="term" value="P:phosphorelay signal transduction system"/>
    <property type="evidence" value="ECO:0007669"/>
    <property type="project" value="InterPro"/>
</dbReference>
<dbReference type="Gene3D" id="1.10.10.10">
    <property type="entry name" value="Winged helix-like DNA-binding domain superfamily/Winged helix DNA-binding domain"/>
    <property type="match status" value="1"/>
</dbReference>
<dbReference type="InterPro" id="IPR001867">
    <property type="entry name" value="OmpR/PhoB-type_DNA-bd"/>
</dbReference>
<dbReference type="InterPro" id="IPR005158">
    <property type="entry name" value="BTAD"/>
</dbReference>
<evidence type="ECO:0000256" key="3">
    <source>
        <dbReference type="PROSITE-ProRule" id="PRU01091"/>
    </source>
</evidence>
<name>A0A4R5XBD9_9MYCO</name>
<evidence type="ECO:0000313" key="6">
    <source>
        <dbReference type="Proteomes" id="UP000294952"/>
    </source>
</evidence>
<accession>A0A4R5XBD9</accession>
<dbReference type="PANTHER" id="PTHR47691">
    <property type="entry name" value="REGULATOR-RELATED"/>
    <property type="match status" value="1"/>
</dbReference>
<dbReference type="CDD" id="cd15831">
    <property type="entry name" value="BTAD"/>
    <property type="match status" value="1"/>
</dbReference>
<comment type="caution">
    <text evidence="5">The sequence shown here is derived from an EMBL/GenBank/DDBJ whole genome shotgun (WGS) entry which is preliminary data.</text>
</comment>
<dbReference type="PRINTS" id="PR00364">
    <property type="entry name" value="DISEASERSIST"/>
</dbReference>
<dbReference type="SUPFAM" id="SSF52540">
    <property type="entry name" value="P-loop containing nucleoside triphosphate hydrolases"/>
    <property type="match status" value="1"/>
</dbReference>
<dbReference type="Pfam" id="PF00486">
    <property type="entry name" value="Trans_reg_C"/>
    <property type="match status" value="1"/>
</dbReference>
<evidence type="ECO:0000259" key="4">
    <source>
        <dbReference type="PROSITE" id="PS51755"/>
    </source>
</evidence>
<evidence type="ECO:0000256" key="2">
    <source>
        <dbReference type="ARBA" id="ARBA00023125"/>
    </source>
</evidence>
<dbReference type="AlphaFoldDB" id="A0A4R5XBD9"/>
<evidence type="ECO:0000313" key="5">
    <source>
        <dbReference type="EMBL" id="TDL11866.1"/>
    </source>
</evidence>
<keyword evidence="2 3" id="KW-0238">DNA-binding</keyword>
<proteinExistence type="inferred from homology"/>
<feature type="domain" description="OmpR/PhoB-type" evidence="4">
    <location>
        <begin position="1"/>
        <end position="97"/>
    </location>
</feature>
<dbReference type="SUPFAM" id="SSF46894">
    <property type="entry name" value="C-terminal effector domain of the bipartite response regulators"/>
    <property type="match status" value="1"/>
</dbReference>
<sequence>MRVRDLGALTVTVDGVERPVAGARAATILAMLVIHANRRVSVEALLDATWGRDATDASVSTLESHVWRLRQLLEPHRAQRQPPTVLLNENNGYRLVAAGHAVDSVAFAQLSRDVDDLLSVGGADNAILRADEALELWRGQPYGSLGERPWAQPAVARLDELRRHTCEARIDALIAVGRVEQALADLEPLIADAPFRERLRAQQMLALYRSARPDEALAAFQRARSALIDELGSEPGSELRALHAKILQQDSALDGAPRSSPRTPAARDVHLPPSLAPLLGRATDVTHLSGLLDSESLVTLTGAAGIGKTRLAIEVGRTAADRFPDGVWFADLSMLDDADLVVNAVTSTIGIVSVPASTPLEDLANYCRGRRMLLILDNCEHVVAAVSHLVSTILGHGTSRCAVLTTSRTPLDIDAEVTWSVPPLALRATDKSGVDGPAVQLLLDRLGRVDPNLDLDEEVRAAAVAICVAVDGLPLAIELAAGRARSHSLVDIVTQTRTDLGALGKPGHRDMLRAAIDSSHRLLDPVGQLVHRRIAVLPGEFSAAAATAVVSDLPAEEVGDALAALVHCSMLAPMAGRKSQGNSVFRQLATVRAHAAYQLRIGDDVELATARRNQWAVDLVASRPRLGMAGEHEWFAALDSDDATIRATLSDVLVDRPDPRAARLCAALGFYWYFRTRVIEAERWLRLARDVADETDAAGWVCSTLVLAAAVAVQGRLEAARPLVRKAVERVPALPESDLVAVGEALVTLGSGLWVHPDADLIVAVDAALQSVAVRSGDPQLLLLAEVLGCTARAVGGALDEAADHAEQLYEDAVAAGNAVAAWMTAATPMTAAVLHGDPERGIPWVRRVMHAHLAAGGTTAGMFIENRANYETQRGSHVRAASLYAAAYTHTRRAAMVWPRRPGTEELLAQTRVALTESAFEEAWRSGETWELSYIVALE</sequence>
<dbReference type="PANTHER" id="PTHR47691:SF3">
    <property type="entry name" value="HTH-TYPE TRANSCRIPTIONAL REGULATOR RV0890C-RELATED"/>
    <property type="match status" value="1"/>
</dbReference>
<gene>
    <name evidence="5" type="ORF">EUA04_02470</name>
</gene>
<dbReference type="GO" id="GO:0006355">
    <property type="term" value="P:regulation of DNA-templated transcription"/>
    <property type="evidence" value="ECO:0007669"/>
    <property type="project" value="InterPro"/>
</dbReference>
<dbReference type="InterPro" id="IPR036388">
    <property type="entry name" value="WH-like_DNA-bd_sf"/>
</dbReference>
<feature type="DNA-binding region" description="OmpR/PhoB-type" evidence="3">
    <location>
        <begin position="1"/>
        <end position="97"/>
    </location>
</feature>
<dbReference type="Gene3D" id="1.25.40.10">
    <property type="entry name" value="Tetratricopeptide repeat domain"/>
    <property type="match status" value="1"/>
</dbReference>
<dbReference type="InterPro" id="IPR027417">
    <property type="entry name" value="P-loop_NTPase"/>
</dbReference>
<dbReference type="PROSITE" id="PS51755">
    <property type="entry name" value="OMPR_PHOB"/>
    <property type="match status" value="1"/>
</dbReference>
<organism evidence="5 6">
    <name type="scientific">Mycolicibacterium obuense</name>
    <dbReference type="NCBI Taxonomy" id="1807"/>
    <lineage>
        <taxon>Bacteria</taxon>
        <taxon>Bacillati</taxon>
        <taxon>Actinomycetota</taxon>
        <taxon>Actinomycetes</taxon>
        <taxon>Mycobacteriales</taxon>
        <taxon>Mycobacteriaceae</taxon>
        <taxon>Mycolicibacterium</taxon>
    </lineage>
</organism>
<dbReference type="EMBL" id="SDLP01000001">
    <property type="protein sequence ID" value="TDL11866.1"/>
    <property type="molecule type" value="Genomic_DNA"/>
</dbReference>
<dbReference type="InterPro" id="IPR016032">
    <property type="entry name" value="Sig_transdc_resp-reg_C-effctor"/>
</dbReference>
<evidence type="ECO:0000256" key="1">
    <source>
        <dbReference type="ARBA" id="ARBA00005820"/>
    </source>
</evidence>
<dbReference type="GO" id="GO:0003677">
    <property type="term" value="F:DNA binding"/>
    <property type="evidence" value="ECO:0007669"/>
    <property type="project" value="UniProtKB-UniRule"/>
</dbReference>
<dbReference type="Proteomes" id="UP000294952">
    <property type="component" value="Unassembled WGS sequence"/>
</dbReference>
<dbReference type="Gene3D" id="3.40.50.300">
    <property type="entry name" value="P-loop containing nucleotide triphosphate hydrolases"/>
    <property type="match status" value="1"/>
</dbReference>
<dbReference type="SMART" id="SM01043">
    <property type="entry name" value="BTAD"/>
    <property type="match status" value="1"/>
</dbReference>
<dbReference type="SUPFAM" id="SSF48452">
    <property type="entry name" value="TPR-like"/>
    <property type="match status" value="1"/>
</dbReference>
<comment type="similarity">
    <text evidence="1">Belongs to the AfsR/DnrI/RedD regulatory family.</text>
</comment>
<protein>
    <submittedName>
        <fullName evidence="5">Helix-turn-helix domain-containing protein</fullName>
    </submittedName>
</protein>
<dbReference type="InterPro" id="IPR011990">
    <property type="entry name" value="TPR-like_helical_dom_sf"/>
</dbReference>
<dbReference type="SMART" id="SM00862">
    <property type="entry name" value="Trans_reg_C"/>
    <property type="match status" value="1"/>
</dbReference>